<accession>A0A5N5CZL0</accession>
<dbReference type="PANTHER" id="PTHR47843">
    <property type="entry name" value="BTB DOMAIN-CONTAINING PROTEIN-RELATED"/>
    <property type="match status" value="1"/>
</dbReference>
<evidence type="ECO:0000313" key="3">
    <source>
        <dbReference type="Proteomes" id="UP000325902"/>
    </source>
</evidence>
<evidence type="ECO:0008006" key="4">
    <source>
        <dbReference type="Google" id="ProtNLM"/>
    </source>
</evidence>
<comment type="caution">
    <text evidence="2">The sequence shown here is derived from an EMBL/GenBank/DDBJ whole genome shotgun (WGS) entry which is preliminary data.</text>
</comment>
<proteinExistence type="predicted"/>
<dbReference type="Proteomes" id="UP000325902">
    <property type="component" value="Unassembled WGS sequence"/>
</dbReference>
<gene>
    <name evidence="2" type="ORF">DBV05_g10590</name>
</gene>
<evidence type="ECO:0000313" key="2">
    <source>
        <dbReference type="EMBL" id="KAB2570767.1"/>
    </source>
</evidence>
<feature type="region of interest" description="Disordered" evidence="1">
    <location>
        <begin position="206"/>
        <end position="235"/>
    </location>
</feature>
<dbReference type="PANTHER" id="PTHR47843:SF2">
    <property type="entry name" value="BTB DOMAIN-CONTAINING PROTEIN"/>
    <property type="match status" value="1"/>
</dbReference>
<feature type="compositionally biased region" description="Polar residues" evidence="1">
    <location>
        <begin position="214"/>
        <end position="224"/>
    </location>
</feature>
<protein>
    <recommendedName>
        <fullName evidence="4">BTB domain-containing protein</fullName>
    </recommendedName>
</protein>
<dbReference type="EMBL" id="VCHE01000124">
    <property type="protein sequence ID" value="KAB2570767.1"/>
    <property type="molecule type" value="Genomic_DNA"/>
</dbReference>
<evidence type="ECO:0000256" key="1">
    <source>
        <dbReference type="SAM" id="MobiDB-lite"/>
    </source>
</evidence>
<dbReference type="AlphaFoldDB" id="A0A5N5CZL0"/>
<sequence>MSIYVSISAEPFILHKNLITSTSALFRDYHFESVLTLPEEDAALFEVYAEWIYSNHSLAVLHDLRAHEVVKRADGTTDQPGAEHLFHLYCLGARLRDVTFKNAVVDAFVDMLMKATECPTHLAKWIYERLPPGNTFGKLYVDMWCWNSDESWFEDLEQRDDPISAPGEFWLDVVKKKTLLGKKIYDARLRVPWVADRTQYYEEEKHETGGEHSVWSSVHQTENSGVVVKPDPEDT</sequence>
<keyword evidence="3" id="KW-1185">Reference proteome</keyword>
<name>A0A5N5CZL0_9PEZI</name>
<reference evidence="2 3" key="1">
    <citation type="journal article" date="2019" name="Sci. Rep.">
        <title>A multi-omics analysis of the grapevine pathogen Lasiodiplodia theobromae reveals that temperature affects the expression of virulence- and pathogenicity-related genes.</title>
        <authorList>
            <person name="Felix C."/>
            <person name="Meneses R."/>
            <person name="Goncalves M.F.M."/>
            <person name="Tilleman L."/>
            <person name="Duarte A.S."/>
            <person name="Jorrin-Novo J.V."/>
            <person name="Van de Peer Y."/>
            <person name="Deforce D."/>
            <person name="Van Nieuwerburgh F."/>
            <person name="Esteves A.C."/>
            <person name="Alves A."/>
        </authorList>
    </citation>
    <scope>NUCLEOTIDE SEQUENCE [LARGE SCALE GENOMIC DNA]</scope>
    <source>
        <strain evidence="2 3">LA-SOL3</strain>
    </source>
</reference>
<dbReference type="OrthoDB" id="194443at2759"/>
<organism evidence="2 3">
    <name type="scientific">Lasiodiplodia theobromae</name>
    <dbReference type="NCBI Taxonomy" id="45133"/>
    <lineage>
        <taxon>Eukaryota</taxon>
        <taxon>Fungi</taxon>
        <taxon>Dikarya</taxon>
        <taxon>Ascomycota</taxon>
        <taxon>Pezizomycotina</taxon>
        <taxon>Dothideomycetes</taxon>
        <taxon>Dothideomycetes incertae sedis</taxon>
        <taxon>Botryosphaeriales</taxon>
        <taxon>Botryosphaeriaceae</taxon>
        <taxon>Lasiodiplodia</taxon>
    </lineage>
</organism>